<proteinExistence type="predicted"/>
<organism evidence="1 2">
    <name type="scientific">Candidatus Liberibacter solanacearum</name>
    <dbReference type="NCBI Taxonomy" id="556287"/>
    <lineage>
        <taxon>Bacteria</taxon>
        <taxon>Pseudomonadati</taxon>
        <taxon>Pseudomonadota</taxon>
        <taxon>Alphaproteobacteria</taxon>
        <taxon>Hyphomicrobiales</taxon>
        <taxon>Rhizobiaceae</taxon>
        <taxon>Liberibacter</taxon>
    </lineage>
</organism>
<comment type="caution">
    <text evidence="1">The sequence shown here is derived from an EMBL/GenBank/DDBJ whole genome shotgun (WGS) entry which is preliminary data.</text>
</comment>
<dbReference type="PATRIC" id="fig|556287.8.peg.1070"/>
<name>A0A094Z2K4_9HYPH</name>
<sequence length="73" mass="8354">MYNKIDLDKDEAVIQYKDGTFKVIRPGTYVICAITGQRIPLQKLCYWNVDRQVPYADAESSLEAERRAGTIVD</sequence>
<evidence type="ECO:0000313" key="2">
    <source>
        <dbReference type="Proteomes" id="UP000033731"/>
    </source>
</evidence>
<dbReference type="InterPro" id="IPR018661">
    <property type="entry name" value="DUF2093"/>
</dbReference>
<dbReference type="AlphaFoldDB" id="A0A094Z2K4"/>
<evidence type="ECO:0000313" key="1">
    <source>
        <dbReference type="EMBL" id="KJZ82315.1"/>
    </source>
</evidence>
<dbReference type="RefSeq" id="WP_034441334.1">
    <property type="nucleotide sequence ID" value="NZ_JMTK01000002.1"/>
</dbReference>
<accession>A0A094Z2K4</accession>
<dbReference type="Proteomes" id="UP000033731">
    <property type="component" value="Unassembled WGS sequence"/>
</dbReference>
<reference evidence="1 2" key="1">
    <citation type="journal article" date="2015" name="Phytopathology">
        <title>Genomes of Candidatus Liberibacter solanacearum haplotype A from New Zealand and the USA suggest significant genome plasticity in the species.</title>
        <authorList>
            <person name="Thompson S.M."/>
            <person name="Johnson C.P."/>
            <person name="Lu A.Y."/>
            <person name="Frampton R.A."/>
            <person name="Sullivan K.L."/>
            <person name="Fiers M.W."/>
            <person name="Crowhurst R.N."/>
            <person name="Pitman A.R."/>
            <person name="Scott I."/>
            <person name="Gudmestad N.C."/>
            <person name="Smith G.R."/>
        </authorList>
    </citation>
    <scope>NUCLEOTIDE SEQUENCE [LARGE SCALE GENOMIC DNA]</scope>
    <source>
        <strain evidence="1 2">LsoNZ1</strain>
    </source>
</reference>
<dbReference type="Pfam" id="PF09866">
    <property type="entry name" value="DUF2093"/>
    <property type="match status" value="1"/>
</dbReference>
<evidence type="ECO:0008006" key="3">
    <source>
        <dbReference type="Google" id="ProtNLM"/>
    </source>
</evidence>
<keyword evidence="2" id="KW-1185">Reference proteome</keyword>
<gene>
    <name evidence="1" type="ORF">DJ66_1065</name>
</gene>
<protein>
    <recommendedName>
        <fullName evidence="3">DUF2093 domain-containing protein</fullName>
    </recommendedName>
</protein>
<dbReference type="EMBL" id="JMTK01000002">
    <property type="protein sequence ID" value="KJZ82315.1"/>
    <property type="molecule type" value="Genomic_DNA"/>
</dbReference>